<dbReference type="EMBL" id="ASSJ01000046">
    <property type="protein sequence ID" value="ERN41662.1"/>
    <property type="molecule type" value="Genomic_DNA"/>
</dbReference>
<accession>U5DLB7</accession>
<dbReference type="OrthoDB" id="516277at2"/>
<gene>
    <name evidence="1" type="ORF">KR51_00017410</name>
</gene>
<proteinExistence type="predicted"/>
<evidence type="ECO:0000313" key="2">
    <source>
        <dbReference type="Proteomes" id="UP000016960"/>
    </source>
</evidence>
<dbReference type="Proteomes" id="UP000016960">
    <property type="component" value="Unassembled WGS sequence"/>
</dbReference>
<dbReference type="RefSeq" id="WP_022606545.1">
    <property type="nucleotide sequence ID" value="NZ_ASSJ01000046.1"/>
</dbReference>
<name>U5DLB7_9CHRO</name>
<evidence type="ECO:0000313" key="1">
    <source>
        <dbReference type="EMBL" id="ERN41662.1"/>
    </source>
</evidence>
<comment type="caution">
    <text evidence="1">The sequence shown here is derived from an EMBL/GenBank/DDBJ whole genome shotgun (WGS) entry which is preliminary data.</text>
</comment>
<dbReference type="AlphaFoldDB" id="U5DLB7"/>
<reference evidence="1 2" key="1">
    <citation type="submission" date="2013-05" db="EMBL/GenBank/DDBJ databases">
        <title>Draft genome sequence of Rubidibacter lacunae KORDI 51-2.</title>
        <authorList>
            <person name="Choi D.H."/>
            <person name="Noh J.H."/>
            <person name="Kwon K.-K."/>
            <person name="Lee J.-H."/>
            <person name="Ryu J.-Y."/>
        </authorList>
    </citation>
    <scope>NUCLEOTIDE SEQUENCE [LARGE SCALE GENOMIC DNA]</scope>
    <source>
        <strain evidence="1 2">KORDI 51-2</strain>
    </source>
</reference>
<keyword evidence="2" id="KW-1185">Reference proteome</keyword>
<dbReference type="PATRIC" id="fig|582515.4.peg.1974"/>
<organism evidence="1 2">
    <name type="scientific">Rubidibacter lacunae KORDI 51-2</name>
    <dbReference type="NCBI Taxonomy" id="582515"/>
    <lineage>
        <taxon>Bacteria</taxon>
        <taxon>Bacillati</taxon>
        <taxon>Cyanobacteriota</taxon>
        <taxon>Cyanophyceae</taxon>
        <taxon>Oscillatoriophycideae</taxon>
        <taxon>Chroococcales</taxon>
        <taxon>Aphanothecaceae</taxon>
        <taxon>Rubidibacter</taxon>
    </lineage>
</organism>
<protein>
    <submittedName>
        <fullName evidence="1">Uncharacterized protein</fullName>
    </submittedName>
</protein>
<dbReference type="InParanoid" id="U5DLB7"/>
<sequence length="68" mass="7299">MSLRRPPLPTEILLGLMTAPVLVGLTVGRSVGQACVGFGEACEELLRGDRLPVLHFSQDDESEMTSDS</sequence>